<dbReference type="OrthoDB" id="1715191at2759"/>
<reference evidence="3 4" key="1">
    <citation type="journal article" date="2018" name="Mol. Biol. Evol.">
        <title>Broad Genomic Sampling Reveals a Smut Pathogenic Ancestry of the Fungal Clade Ustilaginomycotina.</title>
        <authorList>
            <person name="Kijpornyongpan T."/>
            <person name="Mondo S.J."/>
            <person name="Barry K."/>
            <person name="Sandor L."/>
            <person name="Lee J."/>
            <person name="Lipzen A."/>
            <person name="Pangilinan J."/>
            <person name="LaButti K."/>
            <person name="Hainaut M."/>
            <person name="Henrissat B."/>
            <person name="Grigoriev I.V."/>
            <person name="Spatafora J.W."/>
            <person name="Aime M.C."/>
        </authorList>
    </citation>
    <scope>NUCLEOTIDE SEQUENCE [LARGE SCALE GENOMIC DNA]</scope>
    <source>
        <strain evidence="3 4">MCA 5214</strain>
    </source>
</reference>
<dbReference type="InterPro" id="IPR015943">
    <property type="entry name" value="WD40/YVTN_repeat-like_dom_sf"/>
</dbReference>
<evidence type="ECO:0000313" key="4">
    <source>
        <dbReference type="Proteomes" id="UP000245884"/>
    </source>
</evidence>
<dbReference type="Pfam" id="PF10282">
    <property type="entry name" value="Lactonase"/>
    <property type="match status" value="1"/>
</dbReference>
<dbReference type="STRING" id="1569628.A0A316UXT4"/>
<dbReference type="Gene3D" id="2.130.10.10">
    <property type="entry name" value="YVTN repeat-like/Quinoprotein amine dehydrogenase"/>
    <property type="match status" value="1"/>
</dbReference>
<gene>
    <name evidence="3" type="ORF">BDZ90DRAFT_230459</name>
</gene>
<proteinExistence type="inferred from homology"/>
<evidence type="ECO:0000256" key="1">
    <source>
        <dbReference type="ARBA" id="ARBA00005564"/>
    </source>
</evidence>
<dbReference type="PANTHER" id="PTHR30344:SF4">
    <property type="entry name" value="CYCLASE, PUTATIVE (AFU_ORTHOLOGUE AFUA_6G11580)-RELATED"/>
    <property type="match status" value="1"/>
</dbReference>
<dbReference type="GO" id="GO:0017057">
    <property type="term" value="F:6-phosphogluconolactonase activity"/>
    <property type="evidence" value="ECO:0007669"/>
    <property type="project" value="TreeGrafter"/>
</dbReference>
<sequence>MPTQHSSNIGPSGPLCPRLRHILTGTFNSNFLHLLRFDSLTKSLTLLLSVPALGPHQYLAALPGDAGKGERIVYATTWAEQSSISAWRVTGLLGNGGMASGEPKVELINSRPIISAGSYLSVREQQAASSTSRAFLYQAGGPTGEVFALDTPSGAIGDRVQDLIFVKDMPDEGPQEGQRGSVAAERIRRDSSVDKTRKGLRYGAHSVEFDDVHSLAYVAHLGRNSILVYSVDPRSGQLTLQSEAHSPEAGDGPRHAVASRDGKWVFAVTEHTSYVDAYRLSPATTTSTPTLRHAQRLTILPPTAEAHSYRGDTIRLSPSGRYLVATTRGGKPEVKGWVRAWKLRQSSDDGDGEVAKGQGPPLDDSWSWACQTPTSGGKANAWEWAAKQPQPQKLNAAAREDGQEKDKNDDDDDLAVLTDDERGYVSVMRFSPSRERSAGIREVARAQLPGGKVDDEDRGGSCDLVEPSAQIPLSAHNGVTSEYEGASHAIWLD</sequence>
<protein>
    <submittedName>
        <fullName evidence="3">3-carboxy-cis,cis-mucoante lactonizing enzyme</fullName>
    </submittedName>
</protein>
<dbReference type="RefSeq" id="XP_025364210.1">
    <property type="nucleotide sequence ID" value="XM_025505477.1"/>
</dbReference>
<accession>A0A316UXT4</accession>
<feature type="compositionally biased region" description="Basic and acidic residues" evidence="2">
    <location>
        <begin position="398"/>
        <end position="408"/>
    </location>
</feature>
<keyword evidence="4" id="KW-1185">Reference proteome</keyword>
<dbReference type="SUPFAM" id="SSF75011">
    <property type="entry name" value="3-carboxy-cis,cis-mucoante lactonizing enzyme"/>
    <property type="match status" value="1"/>
</dbReference>
<feature type="region of interest" description="Disordered" evidence="2">
    <location>
        <begin position="347"/>
        <end position="415"/>
    </location>
</feature>
<dbReference type="InterPro" id="IPR019405">
    <property type="entry name" value="Lactonase_7-beta_prop"/>
</dbReference>
<dbReference type="Proteomes" id="UP000245884">
    <property type="component" value="Unassembled WGS sequence"/>
</dbReference>
<dbReference type="AlphaFoldDB" id="A0A316UXT4"/>
<evidence type="ECO:0000313" key="3">
    <source>
        <dbReference type="EMBL" id="PWN29598.1"/>
    </source>
</evidence>
<feature type="compositionally biased region" description="Polar residues" evidence="2">
    <location>
        <begin position="368"/>
        <end position="377"/>
    </location>
</feature>
<organism evidence="3 4">
    <name type="scientific">Jaminaea rosea</name>
    <dbReference type="NCBI Taxonomy" id="1569628"/>
    <lineage>
        <taxon>Eukaryota</taxon>
        <taxon>Fungi</taxon>
        <taxon>Dikarya</taxon>
        <taxon>Basidiomycota</taxon>
        <taxon>Ustilaginomycotina</taxon>
        <taxon>Exobasidiomycetes</taxon>
        <taxon>Microstromatales</taxon>
        <taxon>Microstromatales incertae sedis</taxon>
        <taxon>Jaminaea</taxon>
    </lineage>
</organism>
<dbReference type="PANTHER" id="PTHR30344">
    <property type="entry name" value="6-PHOSPHOGLUCONOLACTONASE-RELATED"/>
    <property type="match status" value="1"/>
</dbReference>
<comment type="similarity">
    <text evidence="1">Belongs to the cycloisomerase 2 family.</text>
</comment>
<dbReference type="InterPro" id="IPR050282">
    <property type="entry name" value="Cycloisomerase_2"/>
</dbReference>
<name>A0A316UXT4_9BASI</name>
<dbReference type="GeneID" id="37027300"/>
<feature type="region of interest" description="Disordered" evidence="2">
    <location>
        <begin position="441"/>
        <end position="464"/>
    </location>
</feature>
<evidence type="ECO:0000256" key="2">
    <source>
        <dbReference type="SAM" id="MobiDB-lite"/>
    </source>
</evidence>
<dbReference type="EMBL" id="KZ819663">
    <property type="protein sequence ID" value="PWN29598.1"/>
    <property type="molecule type" value="Genomic_DNA"/>
</dbReference>